<feature type="signal peptide" evidence="2">
    <location>
        <begin position="1"/>
        <end position="30"/>
    </location>
</feature>
<evidence type="ECO:0000313" key="4">
    <source>
        <dbReference type="Proteomes" id="UP000019205"/>
    </source>
</evidence>
<dbReference type="Proteomes" id="UP000019205">
    <property type="component" value="Chromosome"/>
</dbReference>
<evidence type="ECO:0000256" key="2">
    <source>
        <dbReference type="SAM" id="SignalP"/>
    </source>
</evidence>
<dbReference type="AlphaFoldDB" id="A4A536"/>
<dbReference type="RefSeq" id="WP_008294387.1">
    <property type="nucleotide sequence ID" value="NZ_CM002299.1"/>
</dbReference>
<dbReference type="InterPro" id="IPR017467">
    <property type="entry name" value="CHP03016_PEP-CTERM"/>
</dbReference>
<dbReference type="SUPFAM" id="SSF56935">
    <property type="entry name" value="Porins"/>
    <property type="match status" value="2"/>
</dbReference>
<proteinExistence type="predicted"/>
<feature type="region of interest" description="Disordered" evidence="1">
    <location>
        <begin position="337"/>
        <end position="368"/>
    </location>
</feature>
<evidence type="ECO:0000313" key="3">
    <source>
        <dbReference type="EMBL" id="EAQ98907.1"/>
    </source>
</evidence>
<feature type="compositionally biased region" description="Low complexity" evidence="1">
    <location>
        <begin position="351"/>
        <end position="365"/>
    </location>
</feature>
<keyword evidence="4" id="KW-1185">Reference proteome</keyword>
<dbReference type="EMBL" id="AAOA02000003">
    <property type="protein sequence ID" value="EAQ98907.1"/>
    <property type="molecule type" value="Genomic_DNA"/>
</dbReference>
<feature type="chain" id="PRO_5002664133" evidence="2">
    <location>
        <begin position="31"/>
        <end position="510"/>
    </location>
</feature>
<protein>
    <submittedName>
        <fullName evidence="3">Uncharacterized protein, PEP-CTERM system associated</fullName>
    </submittedName>
</protein>
<gene>
    <name evidence="3" type="ORF">KT71_09777</name>
</gene>
<keyword evidence="2" id="KW-0732">Signal</keyword>
<comment type="caution">
    <text evidence="3">The sequence shown here is derived from an EMBL/GenBank/DDBJ whole genome shotgun (WGS) entry which is preliminary data.</text>
</comment>
<reference evidence="3 4" key="1">
    <citation type="journal article" date="2007" name="Proc. Natl. Acad. Sci. U.S.A.">
        <title>Characterization of a marine gammaproteobacterium capable of aerobic anoxygenic photosynthesis.</title>
        <authorList>
            <person name="Fuchs B.M."/>
            <person name="Spring S."/>
            <person name="Teeling H."/>
            <person name="Quast C."/>
            <person name="Wulf J."/>
            <person name="Schattenhofer M."/>
            <person name="Yan S."/>
            <person name="Ferriera S."/>
            <person name="Johnson J."/>
            <person name="Glockner F.O."/>
            <person name="Amann R."/>
        </authorList>
    </citation>
    <scope>NUCLEOTIDE SEQUENCE [LARGE SCALE GENOMIC DNA]</scope>
    <source>
        <strain evidence="3">KT71</strain>
    </source>
</reference>
<sequence length="510" mass="56125">MKLKALNRTVGAAVAAAISSLFSASSTVGAEWSNSAGLALGSYYSTNICRAETDEEDKVVGTVTPSVNVRGEGARANMSLRAAVEYNSLAESSVECSQGGGFPGIDQLEAFVPRIDFVSEAEAVENFLFFEADAFAAQNAINPFVAGGDDNVNATGNTNITYRWGVGARIDRQYSERWTTLLRYNYNEQYNSFNQVLGDSQEDRVEIDVGMIPTSSRFSAGIRGQYSEVTFEQTPLQPEFVNRLSSLELRAALQLSRTWQFNGYVGEEDNVFLSSSDEIDGSYWDVGVRWTPSQRVTVDAGYGERFFGDTPRFSIDYRHKRTTLRASYRKDLQFPRDIRAPSGFDPDDPLDPGLGVPGEPLPGAGDPTFLGQSPVLNEIFTLSYLFSARRSSFSLRASDSQQTRARDGSVADFQTVSGTVSRSLGTALTANITLSWTQNSGGIGVVTEDLVQEFEAWRVRAGFQRQLAQNTVLTFSYSYTDQTSNASFNSLLNTFEEHRVELGLRFDFGQ</sequence>
<evidence type="ECO:0000256" key="1">
    <source>
        <dbReference type="SAM" id="MobiDB-lite"/>
    </source>
</evidence>
<dbReference type="STRING" id="314285.KT71_09777"/>
<dbReference type="NCBIfam" id="TIGR03016">
    <property type="entry name" value="pepcterm_hypo_1"/>
    <property type="match status" value="1"/>
</dbReference>
<accession>A4A536</accession>
<dbReference type="eggNOG" id="ENOG502Z9WX">
    <property type="taxonomic scope" value="Bacteria"/>
</dbReference>
<organism evidence="3 4">
    <name type="scientific">Congregibacter litoralis KT71</name>
    <dbReference type="NCBI Taxonomy" id="314285"/>
    <lineage>
        <taxon>Bacteria</taxon>
        <taxon>Pseudomonadati</taxon>
        <taxon>Pseudomonadota</taxon>
        <taxon>Gammaproteobacteria</taxon>
        <taxon>Cellvibrionales</taxon>
        <taxon>Halieaceae</taxon>
        <taxon>Congregibacter</taxon>
    </lineage>
</organism>
<dbReference type="HOGENOM" id="CLU_037738_1_0_6"/>
<name>A4A536_9GAMM</name>
<reference evidence="3 4" key="2">
    <citation type="journal article" date="2009" name="PLoS ONE">
        <title>The photosynthetic apparatus and its regulation in the aerobic gammaproteobacterium Congregibacter litoralis gen. nov., sp. nov.</title>
        <authorList>
            <person name="Spring S."/>
            <person name="Lunsdorf H."/>
            <person name="Fuchs B.M."/>
            <person name="Tindall B.J."/>
        </authorList>
    </citation>
    <scope>NUCLEOTIDE SEQUENCE [LARGE SCALE GENOMIC DNA]</scope>
    <source>
        <strain evidence="3">KT71</strain>
    </source>
</reference>
<dbReference type="OrthoDB" id="5567701at2"/>